<proteinExistence type="predicted"/>
<dbReference type="RefSeq" id="WP_146534784.1">
    <property type="nucleotide sequence ID" value="NZ_SJPX01000003.1"/>
</dbReference>
<evidence type="ECO:0000313" key="2">
    <source>
        <dbReference type="Proteomes" id="UP000317977"/>
    </source>
</evidence>
<dbReference type="AlphaFoldDB" id="A0A5C6ESX0"/>
<dbReference type="Proteomes" id="UP000317977">
    <property type="component" value="Unassembled WGS sequence"/>
</dbReference>
<dbReference type="EMBL" id="SJPX01000003">
    <property type="protein sequence ID" value="TWU51420.1"/>
    <property type="molecule type" value="Genomic_DNA"/>
</dbReference>
<accession>A0A5C6ESX0</accession>
<reference evidence="1 2" key="1">
    <citation type="submission" date="2019-02" db="EMBL/GenBank/DDBJ databases">
        <title>Deep-cultivation of Planctomycetes and their phenomic and genomic characterization uncovers novel biology.</title>
        <authorList>
            <person name="Wiegand S."/>
            <person name="Jogler M."/>
            <person name="Boedeker C."/>
            <person name="Pinto D."/>
            <person name="Vollmers J."/>
            <person name="Rivas-Marin E."/>
            <person name="Kohn T."/>
            <person name="Peeters S.H."/>
            <person name="Heuer A."/>
            <person name="Rast P."/>
            <person name="Oberbeckmann S."/>
            <person name="Bunk B."/>
            <person name="Jeske O."/>
            <person name="Meyerdierks A."/>
            <person name="Storesund J.E."/>
            <person name="Kallscheuer N."/>
            <person name="Luecker S."/>
            <person name="Lage O.M."/>
            <person name="Pohl T."/>
            <person name="Merkel B.J."/>
            <person name="Hornburger P."/>
            <person name="Mueller R.-W."/>
            <person name="Bruemmer F."/>
            <person name="Labrenz M."/>
            <person name="Spormann A.M."/>
            <person name="Op Den Camp H."/>
            <person name="Overmann J."/>
            <person name="Amann R."/>
            <person name="Jetten M.S.M."/>
            <person name="Mascher T."/>
            <person name="Medema M.H."/>
            <person name="Devos D.P."/>
            <person name="Kaster A.-K."/>
            <person name="Ovreas L."/>
            <person name="Rohde M."/>
            <person name="Galperin M.Y."/>
            <person name="Jogler C."/>
        </authorList>
    </citation>
    <scope>NUCLEOTIDE SEQUENCE [LARGE SCALE GENOMIC DNA]</scope>
    <source>
        <strain evidence="1 2">Poly59</strain>
    </source>
</reference>
<gene>
    <name evidence="1" type="ORF">Poly59_30120</name>
</gene>
<name>A0A5C6ESX0_9BACT</name>
<dbReference type="OrthoDB" id="291432at2"/>
<keyword evidence="2" id="KW-1185">Reference proteome</keyword>
<evidence type="ECO:0000313" key="1">
    <source>
        <dbReference type="EMBL" id="TWU51420.1"/>
    </source>
</evidence>
<protein>
    <submittedName>
        <fullName evidence="1">Uncharacterized protein</fullName>
    </submittedName>
</protein>
<organism evidence="1 2">
    <name type="scientific">Rubripirellula reticaptiva</name>
    <dbReference type="NCBI Taxonomy" id="2528013"/>
    <lineage>
        <taxon>Bacteria</taxon>
        <taxon>Pseudomonadati</taxon>
        <taxon>Planctomycetota</taxon>
        <taxon>Planctomycetia</taxon>
        <taxon>Pirellulales</taxon>
        <taxon>Pirellulaceae</taxon>
        <taxon>Rubripirellula</taxon>
    </lineage>
</organism>
<comment type="caution">
    <text evidence="1">The sequence shown here is derived from an EMBL/GenBank/DDBJ whole genome shotgun (WGS) entry which is preliminary data.</text>
</comment>
<sequence length="118" mass="13365">MKLPIRERIPESFVAYLAEVDQLIRCSDPSAITPSDDLLQCDDAYGGRLDDGSLDFAFTFFPEPFDDLPFPPLWYFTLSEDQISKIAAGNLTDLDMWRCPADCGFRGSTPDYYCSRCN</sequence>